<evidence type="ECO:0000259" key="15">
    <source>
        <dbReference type="SMART" id="SM01024"/>
    </source>
</evidence>
<gene>
    <name evidence="16" type="ORF">BXZ70DRAFT_962216</name>
</gene>
<keyword evidence="10" id="KW-0472">Membrane</keyword>
<accession>A0A8K0XKF0</accession>
<dbReference type="SMART" id="SM00382">
    <property type="entry name" value="AAA"/>
    <property type="match status" value="1"/>
</dbReference>
<evidence type="ECO:0000256" key="13">
    <source>
        <dbReference type="SAM" id="MobiDB-lite"/>
    </source>
</evidence>
<dbReference type="InterPro" id="IPR003593">
    <property type="entry name" value="AAA+_ATPase"/>
</dbReference>
<keyword evidence="6 16" id="KW-0378">Hydrolase</keyword>
<evidence type="ECO:0000256" key="10">
    <source>
        <dbReference type="ARBA" id="ARBA00023136"/>
    </source>
</evidence>
<dbReference type="Pfam" id="PF25426">
    <property type="entry name" value="AAA_lid_BCS1"/>
    <property type="match status" value="1"/>
</dbReference>
<dbReference type="PANTHER" id="PTHR23070">
    <property type="entry name" value="BCS1 AAA-TYPE ATPASE"/>
    <property type="match status" value="1"/>
</dbReference>
<evidence type="ECO:0000256" key="1">
    <source>
        <dbReference type="ARBA" id="ARBA00004434"/>
    </source>
</evidence>
<dbReference type="GO" id="GO:0016887">
    <property type="term" value="F:ATP hydrolysis activity"/>
    <property type="evidence" value="ECO:0007669"/>
    <property type="project" value="InterPro"/>
</dbReference>
<keyword evidence="3" id="KW-0812">Transmembrane</keyword>
<keyword evidence="4 12" id="KW-0547">Nucleotide-binding</keyword>
<evidence type="ECO:0000256" key="3">
    <source>
        <dbReference type="ARBA" id="ARBA00022692"/>
    </source>
</evidence>
<protein>
    <submittedName>
        <fullName evidence="16">P-loop containing nucleoside triphosphate hydrolase protein</fullName>
    </submittedName>
</protein>
<feature type="compositionally biased region" description="Low complexity" evidence="13">
    <location>
        <begin position="487"/>
        <end position="530"/>
    </location>
</feature>
<dbReference type="InterPro" id="IPR003960">
    <property type="entry name" value="ATPase_AAA_CS"/>
</dbReference>
<dbReference type="Proteomes" id="UP000813824">
    <property type="component" value="Unassembled WGS sequence"/>
</dbReference>
<dbReference type="InterPro" id="IPR050747">
    <property type="entry name" value="Mitochondrial_chaperone_BCS1"/>
</dbReference>
<sequence length="605" mass="67136">MDAVDIVQKAFSAFVPSPSTSNIPPESSCKDNSDAASKLNPVAQQTPVAVPQDDSLIATLARVASAPAIRDWFKLILLGAVLEMLRRTYMHVTQFVAEHFWISASFDEEDESYSWIMFWLSQQPSWRTARTVEVSGRQLAAYVVRGSHDYQEQSSREPAYLPSLTKTYTLWYNGYYMQVSREERQSGMWKARETLRLNILCRSRAVLDKIVEDALAAYNESKKNTIGIYVSESMGDGWRCSGSRPKRPLSSIILDPGTKDLLIDDARDFLSNQAWYERRGIPFRRGYLLHGAPGSGKTSVIQAIAGELNLDVYIVSLSRSGMDDAALQKLFFGLPERCIALMEDIDAAFTARRGVTRDNSDDDDTTDKGEGNASGEMKDEKKEDRNAKDGTNETGTRVTLSGLLNALDGVGAQEGRILFATTNTYAKLDPALCRPGRMDLHIEFKLASKYQAEELFKCFYLPSDDDEDKKQSKDLKTAPVESEKSLASEVQPEPSSSQPPSIPSSASISTLSSENTTPSVSTSPLPSLDSAANHSTRSPRLTQDQVLSLAKQFADAIPNRQCSMASLQCYLLMYKTRPVTAVEDAPAWVEQERIKLTKKRGEKTT</sequence>
<evidence type="ECO:0000256" key="11">
    <source>
        <dbReference type="ARBA" id="ARBA00048778"/>
    </source>
</evidence>
<evidence type="ECO:0000313" key="16">
    <source>
        <dbReference type="EMBL" id="KAH8077900.1"/>
    </source>
</evidence>
<evidence type="ECO:0000256" key="2">
    <source>
        <dbReference type="ARBA" id="ARBA00007448"/>
    </source>
</evidence>
<evidence type="ECO:0000256" key="5">
    <source>
        <dbReference type="ARBA" id="ARBA00022792"/>
    </source>
</evidence>
<comment type="similarity">
    <text evidence="2">Belongs to the AAA ATPase family. BCS1 subfamily.</text>
</comment>
<evidence type="ECO:0000256" key="9">
    <source>
        <dbReference type="ARBA" id="ARBA00023128"/>
    </source>
</evidence>
<dbReference type="Gene3D" id="3.40.50.300">
    <property type="entry name" value="P-loop containing nucleotide triphosphate hydrolases"/>
    <property type="match status" value="1"/>
</dbReference>
<proteinExistence type="inferred from homology"/>
<dbReference type="GO" id="GO:0005524">
    <property type="term" value="F:ATP binding"/>
    <property type="evidence" value="ECO:0007669"/>
    <property type="project" value="UniProtKB-KW"/>
</dbReference>
<comment type="catalytic activity">
    <reaction evidence="11">
        <text>ATP + H2O = ADP + phosphate + H(+)</text>
        <dbReference type="Rhea" id="RHEA:13065"/>
        <dbReference type="ChEBI" id="CHEBI:15377"/>
        <dbReference type="ChEBI" id="CHEBI:15378"/>
        <dbReference type="ChEBI" id="CHEBI:30616"/>
        <dbReference type="ChEBI" id="CHEBI:43474"/>
        <dbReference type="ChEBI" id="CHEBI:456216"/>
    </reaction>
    <physiologicalReaction direction="left-to-right" evidence="11">
        <dbReference type="Rhea" id="RHEA:13066"/>
    </physiologicalReaction>
</comment>
<dbReference type="PROSITE" id="PS00674">
    <property type="entry name" value="AAA"/>
    <property type="match status" value="1"/>
</dbReference>
<keyword evidence="9" id="KW-0496">Mitochondrion</keyword>
<comment type="caution">
    <text evidence="16">The sequence shown here is derived from an EMBL/GenBank/DDBJ whole genome shotgun (WGS) entry which is preliminary data.</text>
</comment>
<evidence type="ECO:0000313" key="17">
    <source>
        <dbReference type="Proteomes" id="UP000813824"/>
    </source>
</evidence>
<evidence type="ECO:0000256" key="8">
    <source>
        <dbReference type="ARBA" id="ARBA00022989"/>
    </source>
</evidence>
<feature type="compositionally biased region" description="Basic and acidic residues" evidence="13">
    <location>
        <begin position="366"/>
        <end position="391"/>
    </location>
</feature>
<dbReference type="SMART" id="SM01024">
    <property type="entry name" value="BCS1_N"/>
    <property type="match status" value="1"/>
</dbReference>
<dbReference type="InterPro" id="IPR003959">
    <property type="entry name" value="ATPase_AAA_core"/>
</dbReference>
<feature type="region of interest" description="Disordered" evidence="13">
    <location>
        <begin position="355"/>
        <end position="395"/>
    </location>
</feature>
<evidence type="ECO:0000256" key="6">
    <source>
        <dbReference type="ARBA" id="ARBA00022801"/>
    </source>
</evidence>
<name>A0A8K0XKF0_9AGAR</name>
<evidence type="ECO:0000259" key="14">
    <source>
        <dbReference type="SMART" id="SM00382"/>
    </source>
</evidence>
<dbReference type="OrthoDB" id="10251412at2759"/>
<feature type="compositionally biased region" description="Basic and acidic residues" evidence="13">
    <location>
        <begin position="468"/>
        <end position="486"/>
    </location>
</feature>
<dbReference type="AlphaFoldDB" id="A0A8K0XKF0"/>
<dbReference type="InterPro" id="IPR014851">
    <property type="entry name" value="BCS1_N"/>
</dbReference>
<dbReference type="InterPro" id="IPR027417">
    <property type="entry name" value="P-loop_NTPase"/>
</dbReference>
<feature type="region of interest" description="Disordered" evidence="13">
    <location>
        <begin position="463"/>
        <end position="540"/>
    </location>
</feature>
<reference evidence="16" key="1">
    <citation type="journal article" date="2021" name="New Phytol.">
        <title>Evolutionary innovations through gain and loss of genes in the ectomycorrhizal Boletales.</title>
        <authorList>
            <person name="Wu G."/>
            <person name="Miyauchi S."/>
            <person name="Morin E."/>
            <person name="Kuo A."/>
            <person name="Drula E."/>
            <person name="Varga T."/>
            <person name="Kohler A."/>
            <person name="Feng B."/>
            <person name="Cao Y."/>
            <person name="Lipzen A."/>
            <person name="Daum C."/>
            <person name="Hundley H."/>
            <person name="Pangilinan J."/>
            <person name="Johnson J."/>
            <person name="Barry K."/>
            <person name="LaButti K."/>
            <person name="Ng V."/>
            <person name="Ahrendt S."/>
            <person name="Min B."/>
            <person name="Choi I.G."/>
            <person name="Park H."/>
            <person name="Plett J.M."/>
            <person name="Magnuson J."/>
            <person name="Spatafora J.W."/>
            <person name="Nagy L.G."/>
            <person name="Henrissat B."/>
            <person name="Grigoriev I.V."/>
            <person name="Yang Z.L."/>
            <person name="Xu J."/>
            <person name="Martin F.M."/>
        </authorList>
    </citation>
    <scope>NUCLEOTIDE SEQUENCE</scope>
    <source>
        <strain evidence="16">KKN 215</strain>
    </source>
</reference>
<keyword evidence="7 12" id="KW-0067">ATP-binding</keyword>
<keyword evidence="17" id="KW-1185">Reference proteome</keyword>
<dbReference type="Pfam" id="PF08740">
    <property type="entry name" value="BCS1_N"/>
    <property type="match status" value="1"/>
</dbReference>
<keyword evidence="8" id="KW-1133">Transmembrane helix</keyword>
<keyword evidence="5" id="KW-0999">Mitochondrion inner membrane</keyword>
<feature type="domain" description="AAA+ ATPase" evidence="14">
    <location>
        <begin position="283"/>
        <end position="448"/>
    </location>
</feature>
<dbReference type="Pfam" id="PF00004">
    <property type="entry name" value="AAA"/>
    <property type="match status" value="2"/>
</dbReference>
<organism evidence="16 17">
    <name type="scientific">Cristinia sonorae</name>
    <dbReference type="NCBI Taxonomy" id="1940300"/>
    <lineage>
        <taxon>Eukaryota</taxon>
        <taxon>Fungi</taxon>
        <taxon>Dikarya</taxon>
        <taxon>Basidiomycota</taxon>
        <taxon>Agaricomycotina</taxon>
        <taxon>Agaricomycetes</taxon>
        <taxon>Agaricomycetidae</taxon>
        <taxon>Agaricales</taxon>
        <taxon>Pleurotineae</taxon>
        <taxon>Stephanosporaceae</taxon>
        <taxon>Cristinia</taxon>
    </lineage>
</organism>
<feature type="domain" description="BCS1 N-terminal" evidence="15">
    <location>
        <begin position="76"/>
        <end position="252"/>
    </location>
</feature>
<evidence type="ECO:0000256" key="4">
    <source>
        <dbReference type="ARBA" id="ARBA00022741"/>
    </source>
</evidence>
<evidence type="ECO:0000256" key="7">
    <source>
        <dbReference type="ARBA" id="ARBA00022840"/>
    </source>
</evidence>
<dbReference type="InterPro" id="IPR057495">
    <property type="entry name" value="AAA_lid_BCS1"/>
</dbReference>
<dbReference type="EMBL" id="JAEVFJ010000061">
    <property type="protein sequence ID" value="KAH8077900.1"/>
    <property type="molecule type" value="Genomic_DNA"/>
</dbReference>
<evidence type="ECO:0000256" key="12">
    <source>
        <dbReference type="RuleBase" id="RU003651"/>
    </source>
</evidence>
<dbReference type="GO" id="GO:0005743">
    <property type="term" value="C:mitochondrial inner membrane"/>
    <property type="evidence" value="ECO:0007669"/>
    <property type="project" value="UniProtKB-SubCell"/>
</dbReference>
<comment type="subcellular location">
    <subcellularLocation>
        <location evidence="1">Mitochondrion inner membrane</location>
        <topology evidence="1">Single-pass membrane protein</topology>
    </subcellularLocation>
</comment>
<dbReference type="SUPFAM" id="SSF52540">
    <property type="entry name" value="P-loop containing nucleoside triphosphate hydrolases"/>
    <property type="match status" value="1"/>
</dbReference>